<evidence type="ECO:0000313" key="4">
    <source>
        <dbReference type="Proteomes" id="UP000466442"/>
    </source>
</evidence>
<dbReference type="GO" id="GO:0004252">
    <property type="term" value="F:serine-type endopeptidase activity"/>
    <property type="evidence" value="ECO:0007669"/>
    <property type="project" value="InterPro"/>
</dbReference>
<gene>
    <name evidence="3" type="ORF">GE061_017442</name>
</gene>
<dbReference type="EMBL" id="WIXP02000008">
    <property type="protein sequence ID" value="KAF6206213.1"/>
    <property type="molecule type" value="Genomic_DNA"/>
</dbReference>
<comment type="caution">
    <text evidence="3">The sequence shown here is derived from an EMBL/GenBank/DDBJ whole genome shotgun (WGS) entry which is preliminary data.</text>
</comment>
<evidence type="ECO:0000256" key="2">
    <source>
        <dbReference type="ARBA" id="ARBA00024195"/>
    </source>
</evidence>
<dbReference type="InterPro" id="IPR001254">
    <property type="entry name" value="Trypsin_dom"/>
</dbReference>
<dbReference type="InterPro" id="IPR051487">
    <property type="entry name" value="Ser/Thr_Proteases_Immune/Dev"/>
</dbReference>
<protein>
    <submittedName>
        <fullName evidence="3">Uncharacterized protein</fullName>
    </submittedName>
</protein>
<dbReference type="Gene3D" id="2.40.10.10">
    <property type="entry name" value="Trypsin-like serine proteases"/>
    <property type="match status" value="2"/>
</dbReference>
<sequence length="361" mass="39954">MTTDFYAAGVLVSAKQVLSNCHLFTQEDPYWQAGGALLVVAGTNKLFMNHSTNSLTAQKRHVERVMRHPKCFSTIPHIFGFDAALLILQQPMVLNKQVQPITLRSFDLAALEKELIDMVKKKVICNRYRWGWMAKEKPLFRIKASNLTNIPDDESYGDDVRRRRAATGNKTLNGVGGGSSKNATVVPGGAAGTTARQQDQDEEEADDYFDVPDIEGVVTSLQSYIEIRVDKVQITTNEECTSLFCKVGQDACKHDFGLNGQFCTMPWDMSNTTCLDSGGPLVCNGYLFGVLDFEMCLLQRTPTVYAGPKTLLDLLKTTPTTLQPTHKNSADVASVSLLITLILSCSNLSIYLSYMIYDPPK</sequence>
<dbReference type="AlphaFoldDB" id="A0A6A4J4G5"/>
<reference evidence="3" key="1">
    <citation type="journal article" date="2021" name="Mol. Ecol. Resour.">
        <title>Apolygus lucorum genome provides insights into omnivorousness and mesophyll feeding.</title>
        <authorList>
            <person name="Liu Y."/>
            <person name="Liu H."/>
            <person name="Wang H."/>
            <person name="Huang T."/>
            <person name="Liu B."/>
            <person name="Yang B."/>
            <person name="Yin L."/>
            <person name="Li B."/>
            <person name="Zhang Y."/>
            <person name="Zhang S."/>
            <person name="Jiang F."/>
            <person name="Zhang X."/>
            <person name="Ren Y."/>
            <person name="Wang B."/>
            <person name="Wang S."/>
            <person name="Lu Y."/>
            <person name="Wu K."/>
            <person name="Fan W."/>
            <person name="Wang G."/>
        </authorList>
    </citation>
    <scope>NUCLEOTIDE SEQUENCE</scope>
    <source>
        <strain evidence="3">12Hb</strain>
    </source>
</reference>
<name>A0A6A4J4G5_APOLU</name>
<organism evidence="3 4">
    <name type="scientific">Apolygus lucorum</name>
    <name type="common">Small green plant bug</name>
    <name type="synonym">Lygocoris lucorum</name>
    <dbReference type="NCBI Taxonomy" id="248454"/>
    <lineage>
        <taxon>Eukaryota</taxon>
        <taxon>Metazoa</taxon>
        <taxon>Ecdysozoa</taxon>
        <taxon>Arthropoda</taxon>
        <taxon>Hexapoda</taxon>
        <taxon>Insecta</taxon>
        <taxon>Pterygota</taxon>
        <taxon>Neoptera</taxon>
        <taxon>Paraneoptera</taxon>
        <taxon>Hemiptera</taxon>
        <taxon>Heteroptera</taxon>
        <taxon>Panheteroptera</taxon>
        <taxon>Cimicomorpha</taxon>
        <taxon>Miridae</taxon>
        <taxon>Mirini</taxon>
        <taxon>Apolygus</taxon>
    </lineage>
</organism>
<proteinExistence type="inferred from homology"/>
<dbReference type="Pfam" id="PF00089">
    <property type="entry name" value="Trypsin"/>
    <property type="match status" value="1"/>
</dbReference>
<accession>A0A6A4J4G5</accession>
<comment type="similarity">
    <text evidence="2">Belongs to the peptidase S1 family. CLIP subfamily.</text>
</comment>
<dbReference type="SMART" id="SM00020">
    <property type="entry name" value="Tryp_SPc"/>
    <property type="match status" value="1"/>
</dbReference>
<dbReference type="InterPro" id="IPR043504">
    <property type="entry name" value="Peptidase_S1_PA_chymotrypsin"/>
</dbReference>
<evidence type="ECO:0000256" key="1">
    <source>
        <dbReference type="ARBA" id="ARBA00023157"/>
    </source>
</evidence>
<dbReference type="Proteomes" id="UP000466442">
    <property type="component" value="Unassembled WGS sequence"/>
</dbReference>
<dbReference type="SUPFAM" id="SSF50494">
    <property type="entry name" value="Trypsin-like serine proteases"/>
    <property type="match status" value="1"/>
</dbReference>
<evidence type="ECO:0000313" key="3">
    <source>
        <dbReference type="EMBL" id="KAF6206213.1"/>
    </source>
</evidence>
<dbReference type="GO" id="GO:0006508">
    <property type="term" value="P:proteolysis"/>
    <property type="evidence" value="ECO:0007669"/>
    <property type="project" value="InterPro"/>
</dbReference>
<keyword evidence="1" id="KW-1015">Disulfide bond</keyword>
<dbReference type="InterPro" id="IPR009003">
    <property type="entry name" value="Peptidase_S1_PA"/>
</dbReference>
<keyword evidence="4" id="KW-1185">Reference proteome</keyword>
<dbReference type="PANTHER" id="PTHR24256">
    <property type="entry name" value="TRYPTASE-RELATED"/>
    <property type="match status" value="1"/>
</dbReference>
<dbReference type="PROSITE" id="PS50240">
    <property type="entry name" value="TRYPSIN_DOM"/>
    <property type="match status" value="1"/>
</dbReference>